<evidence type="ECO:0000313" key="3">
    <source>
        <dbReference type="Proteomes" id="UP000184383"/>
    </source>
</evidence>
<dbReference type="OrthoDB" id="5137131at2759"/>
<dbReference type="GeneID" id="63751440"/>
<reference evidence="3" key="1">
    <citation type="journal article" date="2017" name="Genome Biol.">
        <title>Comparative genomics reveals high biological diversity and specific adaptations in the industrially and medically important fungal genus Aspergillus.</title>
        <authorList>
            <person name="de Vries R.P."/>
            <person name="Riley R."/>
            <person name="Wiebenga A."/>
            <person name="Aguilar-Osorio G."/>
            <person name="Amillis S."/>
            <person name="Uchima C.A."/>
            <person name="Anderluh G."/>
            <person name="Asadollahi M."/>
            <person name="Askin M."/>
            <person name="Barry K."/>
            <person name="Battaglia E."/>
            <person name="Bayram O."/>
            <person name="Benocci T."/>
            <person name="Braus-Stromeyer S.A."/>
            <person name="Caldana C."/>
            <person name="Canovas D."/>
            <person name="Cerqueira G.C."/>
            <person name="Chen F."/>
            <person name="Chen W."/>
            <person name="Choi C."/>
            <person name="Clum A."/>
            <person name="Dos Santos R.A."/>
            <person name="Damasio A.R."/>
            <person name="Diallinas G."/>
            <person name="Emri T."/>
            <person name="Fekete E."/>
            <person name="Flipphi M."/>
            <person name="Freyberg S."/>
            <person name="Gallo A."/>
            <person name="Gournas C."/>
            <person name="Habgood R."/>
            <person name="Hainaut M."/>
            <person name="Harispe M.L."/>
            <person name="Henrissat B."/>
            <person name="Hilden K.S."/>
            <person name="Hope R."/>
            <person name="Hossain A."/>
            <person name="Karabika E."/>
            <person name="Karaffa L."/>
            <person name="Karanyi Z."/>
            <person name="Krasevec N."/>
            <person name="Kuo A."/>
            <person name="Kusch H."/>
            <person name="LaButti K."/>
            <person name="Lagendijk E.L."/>
            <person name="Lapidus A."/>
            <person name="Levasseur A."/>
            <person name="Lindquist E."/>
            <person name="Lipzen A."/>
            <person name="Logrieco A.F."/>
            <person name="MacCabe A."/>
            <person name="Maekelae M.R."/>
            <person name="Malavazi I."/>
            <person name="Melin P."/>
            <person name="Meyer V."/>
            <person name="Mielnichuk N."/>
            <person name="Miskei M."/>
            <person name="Molnar A.P."/>
            <person name="Mule G."/>
            <person name="Ngan C.Y."/>
            <person name="Orejas M."/>
            <person name="Orosz E."/>
            <person name="Ouedraogo J.P."/>
            <person name="Overkamp K.M."/>
            <person name="Park H.-S."/>
            <person name="Perrone G."/>
            <person name="Piumi F."/>
            <person name="Punt P.J."/>
            <person name="Ram A.F."/>
            <person name="Ramon A."/>
            <person name="Rauscher S."/>
            <person name="Record E."/>
            <person name="Riano-Pachon D.M."/>
            <person name="Robert V."/>
            <person name="Roehrig J."/>
            <person name="Ruller R."/>
            <person name="Salamov A."/>
            <person name="Salih N.S."/>
            <person name="Samson R.A."/>
            <person name="Sandor E."/>
            <person name="Sanguinetti M."/>
            <person name="Schuetze T."/>
            <person name="Sepcic K."/>
            <person name="Shelest E."/>
            <person name="Sherlock G."/>
            <person name="Sophianopoulou V."/>
            <person name="Squina F.M."/>
            <person name="Sun H."/>
            <person name="Susca A."/>
            <person name="Todd R.B."/>
            <person name="Tsang A."/>
            <person name="Unkles S.E."/>
            <person name="van de Wiele N."/>
            <person name="van Rossen-Uffink D."/>
            <person name="Oliveira J.V."/>
            <person name="Vesth T.C."/>
            <person name="Visser J."/>
            <person name="Yu J.-H."/>
            <person name="Zhou M."/>
            <person name="Andersen M.R."/>
            <person name="Archer D.B."/>
            <person name="Baker S.E."/>
            <person name="Benoit I."/>
            <person name="Brakhage A.A."/>
            <person name="Braus G.H."/>
            <person name="Fischer R."/>
            <person name="Frisvad J.C."/>
            <person name="Goldman G.H."/>
            <person name="Houbraken J."/>
            <person name="Oakley B."/>
            <person name="Pocsi I."/>
            <person name="Scazzocchio C."/>
            <person name="Seiboth B."/>
            <person name="vanKuyk P.A."/>
            <person name="Wortman J."/>
            <person name="Dyer P.S."/>
            <person name="Grigoriev I.V."/>
        </authorList>
    </citation>
    <scope>NUCLEOTIDE SEQUENCE [LARGE SCALE GENOMIC DNA]</scope>
    <source>
        <strain evidence="3">DTO 134E9</strain>
    </source>
</reference>
<dbReference type="RefSeq" id="XP_040687401.1">
    <property type="nucleotide sequence ID" value="XM_040835592.1"/>
</dbReference>
<dbReference type="EMBL" id="KV878213">
    <property type="protein sequence ID" value="OJJ33725.1"/>
    <property type="molecule type" value="Genomic_DNA"/>
</dbReference>
<keyword evidence="1" id="KW-0732">Signal</keyword>
<dbReference type="Proteomes" id="UP000184383">
    <property type="component" value="Unassembled WGS sequence"/>
</dbReference>
<organism evidence="2 3">
    <name type="scientific">Aspergillus wentii DTO 134E9</name>
    <dbReference type="NCBI Taxonomy" id="1073089"/>
    <lineage>
        <taxon>Eukaryota</taxon>
        <taxon>Fungi</taxon>
        <taxon>Dikarya</taxon>
        <taxon>Ascomycota</taxon>
        <taxon>Pezizomycotina</taxon>
        <taxon>Eurotiomycetes</taxon>
        <taxon>Eurotiomycetidae</taxon>
        <taxon>Eurotiales</taxon>
        <taxon>Aspergillaceae</taxon>
        <taxon>Aspergillus</taxon>
        <taxon>Aspergillus subgen. Cremei</taxon>
    </lineage>
</organism>
<evidence type="ECO:0008006" key="4">
    <source>
        <dbReference type="Google" id="ProtNLM"/>
    </source>
</evidence>
<evidence type="ECO:0000313" key="2">
    <source>
        <dbReference type="EMBL" id="OJJ33725.1"/>
    </source>
</evidence>
<name>A0A1L9RFM8_ASPWE</name>
<keyword evidence="3" id="KW-1185">Reference proteome</keyword>
<dbReference type="VEuPathDB" id="FungiDB:ASPWEDRAFT_41582"/>
<gene>
    <name evidence="2" type="ORF">ASPWEDRAFT_41582</name>
</gene>
<feature type="chain" id="PRO_5012182942" description="Hydrophobin" evidence="1">
    <location>
        <begin position="16"/>
        <end position="103"/>
    </location>
</feature>
<dbReference type="AlphaFoldDB" id="A0A1L9RFM8"/>
<feature type="signal peptide" evidence="1">
    <location>
        <begin position="1"/>
        <end position="15"/>
    </location>
</feature>
<proteinExistence type="predicted"/>
<evidence type="ECO:0000256" key="1">
    <source>
        <dbReference type="SAM" id="SignalP"/>
    </source>
</evidence>
<protein>
    <recommendedName>
        <fullName evidence="4">Hydrophobin</fullName>
    </recommendedName>
</protein>
<sequence>MRLLTLFSLVAAASSEFTCIKPINPIPAGPPGLCCKEIVQAPVLTFLYTGKTCTHANKISEADNGKTTYSSCEDGEHAVCCDPLVTKLSQASNPACVLPESEA</sequence>
<accession>A0A1L9RFM8</accession>